<keyword evidence="2" id="KW-0472">Membrane</keyword>
<gene>
    <name evidence="3" type="ORF">ET495_10165</name>
</gene>
<evidence type="ECO:0000313" key="3">
    <source>
        <dbReference type="EMBL" id="QAY63552.1"/>
    </source>
</evidence>
<evidence type="ECO:0000256" key="2">
    <source>
        <dbReference type="SAM" id="Phobius"/>
    </source>
</evidence>
<feature type="compositionally biased region" description="Low complexity" evidence="1">
    <location>
        <begin position="1"/>
        <end position="23"/>
    </location>
</feature>
<dbReference type="RefSeq" id="WP_129204714.1">
    <property type="nucleotide sequence ID" value="NZ_CP035495.1"/>
</dbReference>
<dbReference type="KEGG" id="xyl:ET495_10165"/>
<name>A0A4P6ELN4_9MICO</name>
<accession>A0A4P6ELN4</accession>
<dbReference type="OrthoDB" id="10016426at2"/>
<feature type="compositionally biased region" description="Low complexity" evidence="1">
    <location>
        <begin position="129"/>
        <end position="149"/>
    </location>
</feature>
<keyword evidence="2" id="KW-1133">Transmembrane helix</keyword>
<evidence type="ECO:0000313" key="4">
    <source>
        <dbReference type="Proteomes" id="UP000291758"/>
    </source>
</evidence>
<dbReference type="EMBL" id="CP035495">
    <property type="protein sequence ID" value="QAY63552.1"/>
    <property type="molecule type" value="Genomic_DNA"/>
</dbReference>
<protein>
    <recommendedName>
        <fullName evidence="5">PASTA domain-containing protein</fullName>
    </recommendedName>
</protein>
<feature type="transmembrane region" description="Helical" evidence="2">
    <location>
        <begin position="60"/>
        <end position="83"/>
    </location>
</feature>
<feature type="transmembrane region" description="Helical" evidence="2">
    <location>
        <begin position="95"/>
        <end position="115"/>
    </location>
</feature>
<proteinExistence type="predicted"/>
<organism evidence="3 4">
    <name type="scientific">Xylanimonas allomyrinae</name>
    <dbReference type="NCBI Taxonomy" id="2509459"/>
    <lineage>
        <taxon>Bacteria</taxon>
        <taxon>Bacillati</taxon>
        <taxon>Actinomycetota</taxon>
        <taxon>Actinomycetes</taxon>
        <taxon>Micrococcales</taxon>
        <taxon>Promicromonosporaceae</taxon>
        <taxon>Xylanimonas</taxon>
    </lineage>
</organism>
<dbReference type="Proteomes" id="UP000291758">
    <property type="component" value="Chromosome"/>
</dbReference>
<sequence length="331" mass="34098">MSDQTTTTPNPTASTPQQPSSLTGAGAWLSENRRAIGAGAIGGLAAGVVTSRTKFGFWKVAGLLLLALLLAPVALGVGIYRIAANRKQGKSAGRLNVALVAFGGFITLLGIIGMVTDDSNATVTPPPAATASAIGDSAPPSPAPAVDAPNVVGKSVPDARAVLEEMGYEVVVHDSTSEARAVLVESNWTVTDQVMSGALVELGADKNDGAEPVADARCVTAPADVVERVAAAFVSPVPVVVVYQIVGEQHPDVTYLGVVTDGFPDGVFHKAGTKSVPDFALRDGELFTLGIQAQRMTDWKIPDLGDVDSDYAFDPMREVASGCAITAFDAR</sequence>
<feature type="region of interest" description="Disordered" evidence="1">
    <location>
        <begin position="126"/>
        <end position="149"/>
    </location>
</feature>
<reference evidence="3 4" key="1">
    <citation type="submission" date="2019-01" db="EMBL/GenBank/DDBJ databases">
        <title>Genome sequencing of strain 2JSPR-7.</title>
        <authorList>
            <person name="Heo J."/>
            <person name="Kim S.-J."/>
            <person name="Kim J.-S."/>
            <person name="Hong S.-B."/>
            <person name="Kwon S.-W."/>
        </authorList>
    </citation>
    <scope>NUCLEOTIDE SEQUENCE [LARGE SCALE GENOMIC DNA]</scope>
    <source>
        <strain evidence="3 4">2JSPR-7</strain>
    </source>
</reference>
<evidence type="ECO:0008006" key="5">
    <source>
        <dbReference type="Google" id="ProtNLM"/>
    </source>
</evidence>
<keyword evidence="4" id="KW-1185">Reference proteome</keyword>
<dbReference type="AlphaFoldDB" id="A0A4P6ELN4"/>
<evidence type="ECO:0000256" key="1">
    <source>
        <dbReference type="SAM" id="MobiDB-lite"/>
    </source>
</evidence>
<feature type="region of interest" description="Disordered" evidence="1">
    <location>
        <begin position="1"/>
        <end position="24"/>
    </location>
</feature>
<keyword evidence="2" id="KW-0812">Transmembrane</keyword>